<keyword evidence="2" id="KW-1185">Reference proteome</keyword>
<protein>
    <submittedName>
        <fullName evidence="1">Uncharacterized protein</fullName>
    </submittedName>
</protein>
<comment type="caution">
    <text evidence="1">The sequence shown here is derived from an EMBL/GenBank/DDBJ whole genome shotgun (WGS) entry which is preliminary data.</text>
</comment>
<dbReference type="AlphaFoldDB" id="A0A8S1X002"/>
<gene>
    <name evidence="1" type="ORF">POCTA_138.1.T1090150</name>
</gene>
<organism evidence="1 2">
    <name type="scientific">Paramecium octaurelia</name>
    <dbReference type="NCBI Taxonomy" id="43137"/>
    <lineage>
        <taxon>Eukaryota</taxon>
        <taxon>Sar</taxon>
        <taxon>Alveolata</taxon>
        <taxon>Ciliophora</taxon>
        <taxon>Intramacronucleata</taxon>
        <taxon>Oligohymenophorea</taxon>
        <taxon>Peniculida</taxon>
        <taxon>Parameciidae</taxon>
        <taxon>Paramecium</taxon>
    </lineage>
</organism>
<reference evidence="1" key="1">
    <citation type="submission" date="2021-01" db="EMBL/GenBank/DDBJ databases">
        <authorList>
            <consortium name="Genoscope - CEA"/>
            <person name="William W."/>
        </authorList>
    </citation>
    <scope>NUCLEOTIDE SEQUENCE</scope>
</reference>
<accession>A0A8S1X002</accession>
<proteinExistence type="predicted"/>
<dbReference type="EMBL" id="CAJJDP010000109">
    <property type="protein sequence ID" value="CAD8195608.1"/>
    <property type="molecule type" value="Genomic_DNA"/>
</dbReference>
<sequence length="140" mass="16732">MKNILMQDHIKMTDYEYNMKNYEEKDLSQKIYKFQNKIILRIQSIITSDIMISQRNLQLIESDNKTYQFHIIPIIVMISLAEEYKVIWTLKDADNIIQFQEKNNSNFSFVQCICITFILLKQGCIRFIVSVLYQLLLHPS</sequence>
<evidence type="ECO:0000313" key="1">
    <source>
        <dbReference type="EMBL" id="CAD8195608.1"/>
    </source>
</evidence>
<evidence type="ECO:0000313" key="2">
    <source>
        <dbReference type="Proteomes" id="UP000683925"/>
    </source>
</evidence>
<name>A0A8S1X002_PAROT</name>
<dbReference type="Proteomes" id="UP000683925">
    <property type="component" value="Unassembled WGS sequence"/>
</dbReference>